<gene>
    <name evidence="2" type="ORF">BET01_04655</name>
</gene>
<comment type="caution">
    <text evidence="2">The sequence shown here is derived from an EMBL/GenBank/DDBJ whole genome shotgun (WGS) entry which is preliminary data.</text>
</comment>
<dbReference type="Gene3D" id="3.30.70.270">
    <property type="match status" value="1"/>
</dbReference>
<evidence type="ECO:0000313" key="3">
    <source>
        <dbReference type="Proteomes" id="UP000284277"/>
    </source>
</evidence>
<dbReference type="RefSeq" id="WP_120197365.1">
    <property type="nucleotide sequence ID" value="NZ_MCIA01000023.1"/>
</dbReference>
<evidence type="ECO:0000259" key="1">
    <source>
        <dbReference type="PROSITE" id="PS50887"/>
    </source>
</evidence>
<feature type="domain" description="GGDEF" evidence="1">
    <location>
        <begin position="165"/>
        <end position="293"/>
    </location>
</feature>
<dbReference type="NCBIfam" id="TIGR00254">
    <property type="entry name" value="GGDEF"/>
    <property type="match status" value="1"/>
</dbReference>
<keyword evidence="3" id="KW-1185">Reference proteome</keyword>
<dbReference type="PROSITE" id="PS50887">
    <property type="entry name" value="GGDEF"/>
    <property type="match status" value="1"/>
</dbReference>
<protein>
    <recommendedName>
        <fullName evidence="1">GGDEF domain-containing protein</fullName>
    </recommendedName>
</protein>
<reference evidence="2 3" key="1">
    <citation type="submission" date="2016-08" db="EMBL/GenBank/DDBJ databases">
        <title>A new outlook on sporulation: Clostridium algidixylanolyticum.</title>
        <authorList>
            <person name="Poppleton D.I."/>
            <person name="Gribaldo S."/>
        </authorList>
    </citation>
    <scope>NUCLEOTIDE SEQUENCE [LARGE SCALE GENOMIC DNA]</scope>
    <source>
        <strain evidence="2 3">SPL73</strain>
    </source>
</reference>
<name>A0A419T146_9FIRM</name>
<dbReference type="Proteomes" id="UP000284277">
    <property type="component" value="Unassembled WGS sequence"/>
</dbReference>
<dbReference type="CDD" id="cd01949">
    <property type="entry name" value="GGDEF"/>
    <property type="match status" value="1"/>
</dbReference>
<evidence type="ECO:0000313" key="2">
    <source>
        <dbReference type="EMBL" id="RKD31148.1"/>
    </source>
</evidence>
<dbReference type="InterPro" id="IPR000160">
    <property type="entry name" value="GGDEF_dom"/>
</dbReference>
<organism evidence="2 3">
    <name type="scientific">Lacrimispora algidixylanolytica</name>
    <dbReference type="NCBI Taxonomy" id="94868"/>
    <lineage>
        <taxon>Bacteria</taxon>
        <taxon>Bacillati</taxon>
        <taxon>Bacillota</taxon>
        <taxon>Clostridia</taxon>
        <taxon>Lachnospirales</taxon>
        <taxon>Lachnospiraceae</taxon>
        <taxon>Lacrimispora</taxon>
    </lineage>
</organism>
<dbReference type="InterPro" id="IPR029787">
    <property type="entry name" value="Nucleotide_cyclase"/>
</dbReference>
<dbReference type="EMBL" id="MCIA01000023">
    <property type="protein sequence ID" value="RKD31148.1"/>
    <property type="molecule type" value="Genomic_DNA"/>
</dbReference>
<dbReference type="AlphaFoldDB" id="A0A419T146"/>
<dbReference type="GO" id="GO:0052621">
    <property type="term" value="F:diguanylate cyclase activity"/>
    <property type="evidence" value="ECO:0007669"/>
    <property type="project" value="TreeGrafter"/>
</dbReference>
<sequence>MVGKSRKELVNGSTQKEYQFFHYSEADHLYRNIIHFADTILFEYTYQDGQLYLSTNAKGQLNLSAFKDFFDTYKDNAPQFGEVLSIETCLGKTGEPYHWCSCKLSTKWEEGTNTPVSLIGKLQDITSLKKREEQLLFQCLKDGLTGVYNKTAFELRVEEKLKGGRIGWLCMIDIDNFKVINDSFGHPAGDRMLEQVGRMLCHIFPEPDLVGRVGGDEFVVFTSTEDVGERAKSLLDMVESIVPEEEGRISASIGIVSSSGKKKENYQELFFRADRAMYRAKESGKNQIAFYHNSWATIL</sequence>
<dbReference type="OrthoDB" id="9804955at2"/>
<dbReference type="GO" id="GO:0005886">
    <property type="term" value="C:plasma membrane"/>
    <property type="evidence" value="ECO:0007669"/>
    <property type="project" value="TreeGrafter"/>
</dbReference>
<proteinExistence type="predicted"/>
<dbReference type="PANTHER" id="PTHR45138:SF9">
    <property type="entry name" value="DIGUANYLATE CYCLASE DGCM-RELATED"/>
    <property type="match status" value="1"/>
</dbReference>
<dbReference type="GO" id="GO:1902201">
    <property type="term" value="P:negative regulation of bacterial-type flagellum-dependent cell motility"/>
    <property type="evidence" value="ECO:0007669"/>
    <property type="project" value="TreeGrafter"/>
</dbReference>
<accession>A0A419T146</accession>
<dbReference type="GO" id="GO:0043709">
    <property type="term" value="P:cell adhesion involved in single-species biofilm formation"/>
    <property type="evidence" value="ECO:0007669"/>
    <property type="project" value="TreeGrafter"/>
</dbReference>
<dbReference type="SMART" id="SM00267">
    <property type="entry name" value="GGDEF"/>
    <property type="match status" value="1"/>
</dbReference>
<dbReference type="PANTHER" id="PTHR45138">
    <property type="entry name" value="REGULATORY COMPONENTS OF SENSORY TRANSDUCTION SYSTEM"/>
    <property type="match status" value="1"/>
</dbReference>
<dbReference type="SUPFAM" id="SSF55073">
    <property type="entry name" value="Nucleotide cyclase"/>
    <property type="match status" value="1"/>
</dbReference>
<dbReference type="InterPro" id="IPR050469">
    <property type="entry name" value="Diguanylate_Cyclase"/>
</dbReference>
<dbReference type="InterPro" id="IPR043128">
    <property type="entry name" value="Rev_trsase/Diguanyl_cyclase"/>
</dbReference>
<dbReference type="Pfam" id="PF00990">
    <property type="entry name" value="GGDEF"/>
    <property type="match status" value="1"/>
</dbReference>